<feature type="region of interest" description="Disordered" evidence="1">
    <location>
        <begin position="1"/>
        <end position="34"/>
    </location>
</feature>
<evidence type="ECO:0000313" key="2">
    <source>
        <dbReference type="EMBL" id="GFQ89842.1"/>
    </source>
</evidence>
<sequence length="82" mass="8789">MNDVSHSDLRRRGRNHGSGRVSEDPGTPASEGAVGPVNVVVGEGEVMACLDVRFLEVNYVRIPFRDEFAELLHSGSNAVGVP</sequence>
<keyword evidence="3" id="KW-1185">Reference proteome</keyword>
<reference evidence="2" key="1">
    <citation type="submission" date="2020-07" db="EMBL/GenBank/DDBJ databases">
        <title>Multicomponent nature underlies the extraordinary mechanical properties of spider dragline silk.</title>
        <authorList>
            <person name="Kono N."/>
            <person name="Nakamura H."/>
            <person name="Mori M."/>
            <person name="Yoshida Y."/>
            <person name="Ohtoshi R."/>
            <person name="Malay A.D."/>
            <person name="Moran D.A.P."/>
            <person name="Tomita M."/>
            <person name="Numata K."/>
            <person name="Arakawa K."/>
        </authorList>
    </citation>
    <scope>NUCLEOTIDE SEQUENCE</scope>
</reference>
<dbReference type="Proteomes" id="UP000887116">
    <property type="component" value="Unassembled WGS sequence"/>
</dbReference>
<protein>
    <submittedName>
        <fullName evidence="2">Uncharacterized protein</fullName>
    </submittedName>
</protein>
<organism evidence="2 3">
    <name type="scientific">Trichonephila clavata</name>
    <name type="common">Joro spider</name>
    <name type="synonym">Nephila clavata</name>
    <dbReference type="NCBI Taxonomy" id="2740835"/>
    <lineage>
        <taxon>Eukaryota</taxon>
        <taxon>Metazoa</taxon>
        <taxon>Ecdysozoa</taxon>
        <taxon>Arthropoda</taxon>
        <taxon>Chelicerata</taxon>
        <taxon>Arachnida</taxon>
        <taxon>Araneae</taxon>
        <taxon>Araneomorphae</taxon>
        <taxon>Entelegynae</taxon>
        <taxon>Araneoidea</taxon>
        <taxon>Nephilidae</taxon>
        <taxon>Trichonephila</taxon>
    </lineage>
</organism>
<evidence type="ECO:0000313" key="3">
    <source>
        <dbReference type="Proteomes" id="UP000887116"/>
    </source>
</evidence>
<comment type="caution">
    <text evidence="2">The sequence shown here is derived from an EMBL/GenBank/DDBJ whole genome shotgun (WGS) entry which is preliminary data.</text>
</comment>
<dbReference type="AlphaFoldDB" id="A0A8X6FV21"/>
<dbReference type="EMBL" id="BMAO01013586">
    <property type="protein sequence ID" value="GFQ89842.1"/>
    <property type="molecule type" value="Genomic_DNA"/>
</dbReference>
<name>A0A8X6FV21_TRICU</name>
<evidence type="ECO:0000256" key="1">
    <source>
        <dbReference type="SAM" id="MobiDB-lite"/>
    </source>
</evidence>
<accession>A0A8X6FV21</accession>
<proteinExistence type="predicted"/>
<gene>
    <name evidence="2" type="ORF">TNCT_73451</name>
</gene>
<feature type="compositionally biased region" description="Basic and acidic residues" evidence="1">
    <location>
        <begin position="1"/>
        <end position="10"/>
    </location>
</feature>